<keyword evidence="2" id="KW-1185">Reference proteome</keyword>
<gene>
    <name evidence="1" type="ORF">OV079_35905</name>
</gene>
<evidence type="ECO:0000313" key="2">
    <source>
        <dbReference type="Proteomes" id="UP001150924"/>
    </source>
</evidence>
<dbReference type="EMBL" id="JAPNKE010000002">
    <property type="protein sequence ID" value="MCY1010859.1"/>
    <property type="molecule type" value="Genomic_DNA"/>
</dbReference>
<organism evidence="1 2">
    <name type="scientific">Nannocystis pusilla</name>
    <dbReference type="NCBI Taxonomy" id="889268"/>
    <lineage>
        <taxon>Bacteria</taxon>
        <taxon>Pseudomonadati</taxon>
        <taxon>Myxococcota</taxon>
        <taxon>Polyangia</taxon>
        <taxon>Nannocystales</taxon>
        <taxon>Nannocystaceae</taxon>
        <taxon>Nannocystis</taxon>
    </lineage>
</organism>
<reference evidence="1" key="1">
    <citation type="submission" date="2022-11" db="EMBL/GenBank/DDBJ databases">
        <title>Minimal conservation of predation-associated metabolite biosynthetic gene clusters underscores biosynthetic potential of Myxococcota including descriptions for ten novel species: Archangium lansinium sp. nov., Myxococcus landrumus sp. nov., Nannocystis bai.</title>
        <authorList>
            <person name="Ahearne A."/>
            <person name="Stevens C."/>
            <person name="Phillips K."/>
        </authorList>
    </citation>
    <scope>NUCLEOTIDE SEQUENCE</scope>
    <source>
        <strain evidence="1">Na p29</strain>
    </source>
</reference>
<protein>
    <submittedName>
        <fullName evidence="1">Uncharacterized protein</fullName>
    </submittedName>
</protein>
<dbReference type="PROSITE" id="PS51257">
    <property type="entry name" value="PROKAR_LIPOPROTEIN"/>
    <property type="match status" value="1"/>
</dbReference>
<accession>A0A9X3J1M2</accession>
<proteinExistence type="predicted"/>
<dbReference type="RefSeq" id="WP_267773979.1">
    <property type="nucleotide sequence ID" value="NZ_JAPNKE010000002.1"/>
</dbReference>
<sequence>MHRARSCLVAALLAAGCEDSSPPYCDNLYGLARLLPEPGATEVPANARLWINLPGLEFEDIETLELVGPDGPVELMHTVVDTNWTWSDYNEIAGLDLWIFTPVEPLAPGLHEVVVDGHSDWSFTVVDAADDEPPPIPEVESIGYTSERDEGEAYITLTMPQPLVVLEQEGRAGLDPLLLSGEIGEVWSGHEMRLGRGLCLDNWAAKAGSHTRVRLSAFDVAGNHSGFGEWIDLDIPDTCSVAPSRPPPLLLLLLALLGRRRKPRRAADE</sequence>
<comment type="caution">
    <text evidence="1">The sequence shown here is derived from an EMBL/GenBank/DDBJ whole genome shotgun (WGS) entry which is preliminary data.</text>
</comment>
<dbReference type="Proteomes" id="UP001150924">
    <property type="component" value="Unassembled WGS sequence"/>
</dbReference>
<name>A0A9X3J1M2_9BACT</name>
<dbReference type="AlphaFoldDB" id="A0A9X3J1M2"/>
<evidence type="ECO:0000313" key="1">
    <source>
        <dbReference type="EMBL" id="MCY1010859.1"/>
    </source>
</evidence>